<evidence type="ECO:0000259" key="12">
    <source>
        <dbReference type="Pfam" id="PF12693"/>
    </source>
</evidence>
<dbReference type="RefSeq" id="WP_249697579.1">
    <property type="nucleotide sequence ID" value="NZ_JAMFLX010000002.1"/>
</dbReference>
<evidence type="ECO:0000256" key="1">
    <source>
        <dbReference type="ARBA" id="ARBA00004377"/>
    </source>
</evidence>
<comment type="function">
    <text evidence="10">Inner membrane component of the type II secretion system required for the energy-dependent secretion of extracellular factors such as proteases and toxins from the periplasm.</text>
</comment>
<evidence type="ECO:0000256" key="10">
    <source>
        <dbReference type="PIRNR" id="PIRNR015761"/>
    </source>
</evidence>
<evidence type="ECO:0000313" key="13">
    <source>
        <dbReference type="EMBL" id="MCL6268746.1"/>
    </source>
</evidence>
<keyword evidence="8" id="KW-1133">Transmembrane helix</keyword>
<keyword evidence="7 10" id="KW-0653">Protein transport</keyword>
<keyword evidence="3 10" id="KW-0813">Transport</keyword>
<organism evidence="13 14">
    <name type="scientific">Parendozoicomonas callyspongiae</name>
    <dbReference type="NCBI Taxonomy" id="2942213"/>
    <lineage>
        <taxon>Bacteria</taxon>
        <taxon>Pseudomonadati</taxon>
        <taxon>Pseudomonadota</taxon>
        <taxon>Gammaproteobacteria</taxon>
        <taxon>Oceanospirillales</taxon>
        <taxon>Endozoicomonadaceae</taxon>
        <taxon>Parendozoicomonas</taxon>
    </lineage>
</organism>
<reference evidence="13 14" key="1">
    <citation type="submission" date="2022-05" db="EMBL/GenBank/DDBJ databases">
        <authorList>
            <person name="Park J.-S."/>
        </authorList>
    </citation>
    <scope>NUCLEOTIDE SEQUENCE [LARGE SCALE GENOMIC DNA]</scope>
    <source>
        <strain evidence="13 14">2012CJ34-2</strain>
    </source>
</reference>
<evidence type="ECO:0000256" key="4">
    <source>
        <dbReference type="ARBA" id="ARBA00022475"/>
    </source>
</evidence>
<keyword evidence="14" id="KW-1185">Reference proteome</keyword>
<dbReference type="Pfam" id="PF05134">
    <property type="entry name" value="T2SSL"/>
    <property type="match status" value="1"/>
</dbReference>
<comment type="similarity">
    <text evidence="2 10">Belongs to the GSP L family.</text>
</comment>
<dbReference type="Gene3D" id="3.30.1360.100">
    <property type="entry name" value="General secretion pathway protein M, EpsM"/>
    <property type="match status" value="1"/>
</dbReference>
<dbReference type="Pfam" id="PF12693">
    <property type="entry name" value="GspL_C"/>
    <property type="match status" value="1"/>
</dbReference>
<evidence type="ECO:0000256" key="3">
    <source>
        <dbReference type="ARBA" id="ARBA00022448"/>
    </source>
</evidence>
<keyword evidence="9" id="KW-0472">Membrane</keyword>
<proteinExistence type="inferred from homology"/>
<evidence type="ECO:0000256" key="7">
    <source>
        <dbReference type="ARBA" id="ARBA00022927"/>
    </source>
</evidence>
<dbReference type="Proteomes" id="UP001203338">
    <property type="component" value="Unassembled WGS sequence"/>
</dbReference>
<accession>A0ABT0PBW7</accession>
<dbReference type="InterPro" id="IPR024230">
    <property type="entry name" value="GspL_cyto_dom"/>
</dbReference>
<dbReference type="Gene3D" id="3.30.420.380">
    <property type="match status" value="1"/>
</dbReference>
<keyword evidence="4" id="KW-1003">Cell membrane</keyword>
<keyword evidence="6" id="KW-0812">Transmembrane</keyword>
<dbReference type="NCBIfam" id="TIGR01709">
    <property type="entry name" value="typeII_sec_gspL"/>
    <property type="match status" value="1"/>
</dbReference>
<sequence>MESTLLLRLPASEQNAVSWQLSRNVDGRDVLESGSLALQDLASLQEKCINCRVVVLVPGELVNLTTLTVSGRVNQAVIKSLPYRLEEDLGCDVDGVHVAMLGRTGDQLHLAVVDQVRMQQWSEWLANAGIVSQQWLPETLVLPWQEGQCVVVVMPHDEKIIVRHDKWKAGVCEHDWLSFYLNSLAEDSEEELETVQLDWMQSEAGIFAEACRQKANLLQGDWKPKTVSKTGGLRNWRLTMALVAAISCLWLGGTLWKTHQLQRQTEEYQAKSVAIYNQLFPGKRVVRLLPQLERELANMKQSQQPDQGLLDQLVMLAPVMQKHTDIKPVEFNYDRSRKQLKIVAESESIVTFSRLRDQVAEYGQARLESVEQNGKSVTGVLVIAGQPK</sequence>
<comment type="subcellular location">
    <subcellularLocation>
        <location evidence="1">Cell inner membrane</location>
        <topology evidence="1">Single-pass membrane protein</topology>
    </subcellularLocation>
</comment>
<dbReference type="InterPro" id="IPR007812">
    <property type="entry name" value="T2SS_protein-GspL"/>
</dbReference>
<evidence type="ECO:0000256" key="5">
    <source>
        <dbReference type="ARBA" id="ARBA00022519"/>
    </source>
</evidence>
<feature type="domain" description="GspL periplasmic" evidence="12">
    <location>
        <begin position="233"/>
        <end position="384"/>
    </location>
</feature>
<name>A0ABT0PBW7_9GAMM</name>
<gene>
    <name evidence="13" type="primary">gspL</name>
    <name evidence="13" type="ORF">M3P05_02125</name>
</gene>
<dbReference type="InterPro" id="IPR025691">
    <property type="entry name" value="GspL_pp_dom"/>
</dbReference>
<dbReference type="CDD" id="cd24017">
    <property type="entry name" value="ASKHA_T2SSL_N"/>
    <property type="match status" value="1"/>
</dbReference>
<evidence type="ECO:0000256" key="6">
    <source>
        <dbReference type="ARBA" id="ARBA00022692"/>
    </source>
</evidence>
<dbReference type="SUPFAM" id="SSF53067">
    <property type="entry name" value="Actin-like ATPase domain"/>
    <property type="match status" value="2"/>
</dbReference>
<dbReference type="PIRSF" id="PIRSF015761">
    <property type="entry name" value="Protein_L"/>
    <property type="match status" value="1"/>
</dbReference>
<feature type="domain" description="GspL cytoplasmic actin-ATPase-like" evidence="11">
    <location>
        <begin position="5"/>
        <end position="195"/>
    </location>
</feature>
<protein>
    <recommendedName>
        <fullName evidence="10">Type II secretion system protein L</fullName>
        <shortName evidence="10">T2SS protein L</shortName>
    </recommendedName>
</protein>
<evidence type="ECO:0000256" key="9">
    <source>
        <dbReference type="ARBA" id="ARBA00023136"/>
    </source>
</evidence>
<comment type="caution">
    <text evidence="13">The sequence shown here is derived from an EMBL/GenBank/DDBJ whole genome shotgun (WGS) entry which is preliminary data.</text>
</comment>
<dbReference type="InterPro" id="IPR043129">
    <property type="entry name" value="ATPase_NBD"/>
</dbReference>
<dbReference type="Gene3D" id="3.30.420.370">
    <property type="match status" value="1"/>
</dbReference>
<evidence type="ECO:0000313" key="14">
    <source>
        <dbReference type="Proteomes" id="UP001203338"/>
    </source>
</evidence>
<dbReference type="EMBL" id="JAMFLX010000002">
    <property type="protein sequence ID" value="MCL6268746.1"/>
    <property type="molecule type" value="Genomic_DNA"/>
</dbReference>
<evidence type="ECO:0000259" key="11">
    <source>
        <dbReference type="Pfam" id="PF05134"/>
    </source>
</evidence>
<evidence type="ECO:0000256" key="8">
    <source>
        <dbReference type="ARBA" id="ARBA00022989"/>
    </source>
</evidence>
<keyword evidence="5" id="KW-0997">Cell inner membrane</keyword>
<evidence type="ECO:0000256" key="2">
    <source>
        <dbReference type="ARBA" id="ARBA00005318"/>
    </source>
</evidence>